<dbReference type="InterPro" id="IPR016024">
    <property type="entry name" value="ARM-type_fold"/>
</dbReference>
<organism evidence="5 6">
    <name type="scientific">Stachybotrys elegans</name>
    <dbReference type="NCBI Taxonomy" id="80388"/>
    <lineage>
        <taxon>Eukaryota</taxon>
        <taxon>Fungi</taxon>
        <taxon>Dikarya</taxon>
        <taxon>Ascomycota</taxon>
        <taxon>Pezizomycotina</taxon>
        <taxon>Sordariomycetes</taxon>
        <taxon>Hypocreomycetidae</taxon>
        <taxon>Hypocreales</taxon>
        <taxon>Stachybotryaceae</taxon>
        <taxon>Stachybotrys</taxon>
    </lineage>
</organism>
<dbReference type="SUPFAM" id="SSF48371">
    <property type="entry name" value="ARM repeat"/>
    <property type="match status" value="1"/>
</dbReference>
<feature type="region of interest" description="Disordered" evidence="2">
    <location>
        <begin position="683"/>
        <end position="720"/>
    </location>
</feature>
<dbReference type="Pfam" id="PF10363">
    <property type="entry name" value="RTP1_C1"/>
    <property type="match status" value="1"/>
</dbReference>
<dbReference type="AlphaFoldDB" id="A0A8K0SUD3"/>
<reference evidence="5" key="1">
    <citation type="journal article" date="2021" name="Nat. Commun.">
        <title>Genetic determinants of endophytism in the Arabidopsis root mycobiome.</title>
        <authorList>
            <person name="Mesny F."/>
            <person name="Miyauchi S."/>
            <person name="Thiergart T."/>
            <person name="Pickel B."/>
            <person name="Atanasova L."/>
            <person name="Karlsson M."/>
            <person name="Huettel B."/>
            <person name="Barry K.W."/>
            <person name="Haridas S."/>
            <person name="Chen C."/>
            <person name="Bauer D."/>
            <person name="Andreopoulos W."/>
            <person name="Pangilinan J."/>
            <person name="LaButti K."/>
            <person name="Riley R."/>
            <person name="Lipzen A."/>
            <person name="Clum A."/>
            <person name="Drula E."/>
            <person name="Henrissat B."/>
            <person name="Kohler A."/>
            <person name="Grigoriev I.V."/>
            <person name="Martin F.M."/>
            <person name="Hacquard S."/>
        </authorList>
    </citation>
    <scope>NUCLEOTIDE SEQUENCE</scope>
    <source>
        <strain evidence="5">MPI-CAGE-CH-0235</strain>
    </source>
</reference>
<dbReference type="InterPro" id="IPR039600">
    <property type="entry name" value="TANGO6/Rtp1"/>
</dbReference>
<evidence type="ECO:0008006" key="7">
    <source>
        <dbReference type="Google" id="ProtNLM"/>
    </source>
</evidence>
<gene>
    <name evidence="5" type="ORF">B0I35DRAFT_430558</name>
</gene>
<evidence type="ECO:0000259" key="4">
    <source>
        <dbReference type="Pfam" id="PF10363"/>
    </source>
</evidence>
<evidence type="ECO:0000256" key="2">
    <source>
        <dbReference type="SAM" id="MobiDB-lite"/>
    </source>
</evidence>
<dbReference type="Proteomes" id="UP000813444">
    <property type="component" value="Unassembled WGS sequence"/>
</dbReference>
<dbReference type="OrthoDB" id="39591at2759"/>
<feature type="domain" description="RNA polymerase II assembly factor Rtp1 C-terminal" evidence="3">
    <location>
        <begin position="829"/>
        <end position="861"/>
    </location>
</feature>
<evidence type="ECO:0000313" key="5">
    <source>
        <dbReference type="EMBL" id="KAH7320086.1"/>
    </source>
</evidence>
<feature type="domain" description="RNA polymerase II assembly factor Rtp1 C-terminal" evidence="4">
    <location>
        <begin position="559"/>
        <end position="658"/>
    </location>
</feature>
<feature type="compositionally biased region" description="Basic and acidic residues" evidence="2">
    <location>
        <begin position="687"/>
        <end position="707"/>
    </location>
</feature>
<sequence length="907" mass="99884">MSDPKPPVQSSAEPKLIDAIVECGKKAFDPKLGADAREDGLRKYTELVERSETWYLLLSLNALIKPNILPSWLKDGLMNTLTRLPLRRDGVRGTMEFVFSVHPSSHTSAAGATGPQKEGASITHEAVAVAAKLLSSVPTSMVADEWFRGISDQLFSLLDGDSGKDLAKPAAQIIGFGILGKKQYGAPGSAGWNAFVLPLTQNINPSLGQHNTTDLVKNEPDEVLDLSRDAVLVPSASLKKSLERLKTLILSTPSPGLCRRVLRPILPQLWAIASWPSPSERTEEEFVQPARLLLQTYLQLFGSPDSIQLIINNLLCNGSNNGGERPWVYRLTTDGCIEIVLQWGLRNESPGANLEWGDIDGKAGLLADIMATACSKEDISSIFLHLLERWIHSANTQRRNDVILNVDEQKTQASHEEDLITLVLLQKLMDKAPEKLISHFDQLMDLICKMLKADRNSSLGDDVVSVLLSLLNLVVTAPTFRKADIKPENLLIVEESLEALGREDRPDVSPTARNLRMLLKYRDELEQPDEDDRGSTPSARQIEDRRTYNLAMNYITSGDSPPPVISEGLNLLSGLILSESSILDITAVNVLMSNLLSNGEDYINLRVIKVFTQLAGKHPRTTMQELLDHYLDAQEKVSTDVRLRFGEALLQVIERLGDTFTGQIAQQASETLLSIAGRRGYRPKTMAKAEREERMRKLKEGRNKGDMIPEEDEDDAEDELTEEDKANNDIIAQIIQGWESKRGAEDVRMRASALSIFGTALEVNIAGIGPTLVSAAVDLCINVLAMEPELEKGILRRSAILVILGFVKALEKAKETGRSLGFGLTDGSREDIQRTLQYIAATDNDGLVRGHAAAVIESLENWQMSSWLPRAESESATGLTRLAGLHVNPGAIMDASGRPRPRIEEIE</sequence>
<dbReference type="InterPro" id="IPR019414">
    <property type="entry name" value="Rtp1_C2"/>
</dbReference>
<keyword evidence="6" id="KW-1185">Reference proteome</keyword>
<proteinExistence type="inferred from homology"/>
<evidence type="ECO:0000256" key="1">
    <source>
        <dbReference type="ARBA" id="ARBA00005724"/>
    </source>
</evidence>
<dbReference type="GO" id="GO:0009306">
    <property type="term" value="P:protein secretion"/>
    <property type="evidence" value="ECO:0007669"/>
    <property type="project" value="TreeGrafter"/>
</dbReference>
<comment type="caution">
    <text evidence="5">The sequence shown here is derived from an EMBL/GenBank/DDBJ whole genome shotgun (WGS) entry which is preliminary data.</text>
</comment>
<evidence type="ECO:0000313" key="6">
    <source>
        <dbReference type="Proteomes" id="UP000813444"/>
    </source>
</evidence>
<feature type="compositionally biased region" description="Acidic residues" evidence="2">
    <location>
        <begin position="708"/>
        <end position="720"/>
    </location>
</feature>
<dbReference type="Pfam" id="PF10304">
    <property type="entry name" value="RTP1_C2"/>
    <property type="match status" value="1"/>
</dbReference>
<accession>A0A8K0SUD3</accession>
<dbReference type="InterPro" id="IPR019451">
    <property type="entry name" value="Rtp1_C1"/>
</dbReference>
<dbReference type="PANTHER" id="PTHR20959">
    <property type="entry name" value="TRANSPORT AND GOLGI ORGANIZATION PROTEIN 6 FAMILY MEMBER"/>
    <property type="match status" value="1"/>
</dbReference>
<dbReference type="EMBL" id="JAGPNK010000006">
    <property type="protein sequence ID" value="KAH7320086.1"/>
    <property type="molecule type" value="Genomic_DNA"/>
</dbReference>
<dbReference type="PANTHER" id="PTHR20959:SF1">
    <property type="entry name" value="TRANSPORT AND GOLGI ORGANIZATION PROTEIN 6 HOMOLOG"/>
    <property type="match status" value="1"/>
</dbReference>
<protein>
    <recommendedName>
        <fullName evidence="7">RNA polymerase II assembly factor Rtp1 C-terminal domain-containing protein</fullName>
    </recommendedName>
</protein>
<name>A0A8K0SUD3_9HYPO</name>
<comment type="similarity">
    <text evidence="1">Belongs to the Tango6 family.</text>
</comment>
<evidence type="ECO:0000259" key="3">
    <source>
        <dbReference type="Pfam" id="PF10304"/>
    </source>
</evidence>